<organism evidence="2 3">
    <name type="scientific">Ciona intestinalis</name>
    <name type="common">Transparent sea squirt</name>
    <name type="synonym">Ascidia intestinalis</name>
    <dbReference type="NCBI Taxonomy" id="7719"/>
    <lineage>
        <taxon>Eukaryota</taxon>
        <taxon>Metazoa</taxon>
        <taxon>Chordata</taxon>
        <taxon>Tunicata</taxon>
        <taxon>Ascidiacea</taxon>
        <taxon>Phlebobranchia</taxon>
        <taxon>Cionidae</taxon>
        <taxon>Ciona</taxon>
    </lineage>
</organism>
<reference evidence="2" key="4">
    <citation type="submission" date="2025-09" db="UniProtKB">
        <authorList>
            <consortium name="Ensembl"/>
        </authorList>
    </citation>
    <scope>IDENTIFICATION</scope>
</reference>
<dbReference type="Ensembl" id="ENSCINT00000001209.3">
    <property type="protein sequence ID" value="ENSCINP00000001209.3"/>
    <property type="gene ID" value="ENSCING00000000661.3"/>
</dbReference>
<name>F6QX09_CIOIN</name>
<sequence>MDVNNAGSSAHVSAATDEIAVKENAGDIICNGQVDSNGGVKDTTDTHTHSVKTILDASAPMDTDNGVKVTPNSDTHTGTVKHITDITVPMDTEETSDVLVPETTEAKKMGLSMVKIESIETEKVEEDANILRQVLDDIVDKIVNQSLPSLNGVSHSSDTKSPRISKRRRVPKKSHDDDSPKEVLKPSPALELKPKVINY</sequence>
<proteinExistence type="predicted"/>
<feature type="compositionally biased region" description="Basic residues" evidence="1">
    <location>
        <begin position="163"/>
        <end position="172"/>
    </location>
</feature>
<dbReference type="InParanoid" id="F6QX09"/>
<evidence type="ECO:0000313" key="3">
    <source>
        <dbReference type="Proteomes" id="UP000008144"/>
    </source>
</evidence>
<feature type="compositionally biased region" description="Basic and acidic residues" evidence="1">
    <location>
        <begin position="173"/>
        <end position="184"/>
    </location>
</feature>
<keyword evidence="3" id="KW-1185">Reference proteome</keyword>
<dbReference type="HOGENOM" id="CLU_1374960_0_0_1"/>
<dbReference type="Proteomes" id="UP000008144">
    <property type="component" value="Chromosome 12"/>
</dbReference>
<reference evidence="2" key="3">
    <citation type="submission" date="2025-08" db="UniProtKB">
        <authorList>
            <consortium name="Ensembl"/>
        </authorList>
    </citation>
    <scope>IDENTIFICATION</scope>
</reference>
<dbReference type="EMBL" id="EAAA01000987">
    <property type="status" value="NOT_ANNOTATED_CDS"/>
    <property type="molecule type" value="Genomic_DNA"/>
</dbReference>
<accession>F6QX09</accession>
<reference evidence="3" key="1">
    <citation type="journal article" date="2002" name="Science">
        <title>The draft genome of Ciona intestinalis: insights into chordate and vertebrate origins.</title>
        <authorList>
            <person name="Dehal P."/>
            <person name="Satou Y."/>
            <person name="Campbell R.K."/>
            <person name="Chapman J."/>
            <person name="Degnan B."/>
            <person name="De Tomaso A."/>
            <person name="Davidson B."/>
            <person name="Di Gregorio A."/>
            <person name="Gelpke M."/>
            <person name="Goodstein D.M."/>
            <person name="Harafuji N."/>
            <person name="Hastings K.E."/>
            <person name="Ho I."/>
            <person name="Hotta K."/>
            <person name="Huang W."/>
            <person name="Kawashima T."/>
            <person name="Lemaire P."/>
            <person name="Martinez D."/>
            <person name="Meinertzhagen I.A."/>
            <person name="Necula S."/>
            <person name="Nonaka M."/>
            <person name="Putnam N."/>
            <person name="Rash S."/>
            <person name="Saiga H."/>
            <person name="Satake M."/>
            <person name="Terry A."/>
            <person name="Yamada L."/>
            <person name="Wang H.G."/>
            <person name="Awazu S."/>
            <person name="Azumi K."/>
            <person name="Boore J."/>
            <person name="Branno M."/>
            <person name="Chin-Bow S."/>
            <person name="DeSantis R."/>
            <person name="Doyle S."/>
            <person name="Francino P."/>
            <person name="Keys D.N."/>
            <person name="Haga S."/>
            <person name="Hayashi H."/>
            <person name="Hino K."/>
            <person name="Imai K.S."/>
            <person name="Inaba K."/>
            <person name="Kano S."/>
            <person name="Kobayashi K."/>
            <person name="Kobayashi M."/>
            <person name="Lee B.I."/>
            <person name="Makabe K.W."/>
            <person name="Manohar C."/>
            <person name="Matassi G."/>
            <person name="Medina M."/>
            <person name="Mochizuki Y."/>
            <person name="Mount S."/>
            <person name="Morishita T."/>
            <person name="Miura S."/>
            <person name="Nakayama A."/>
            <person name="Nishizaka S."/>
            <person name="Nomoto H."/>
            <person name="Ohta F."/>
            <person name="Oishi K."/>
            <person name="Rigoutsos I."/>
            <person name="Sano M."/>
            <person name="Sasaki A."/>
            <person name="Sasakura Y."/>
            <person name="Shoguchi E."/>
            <person name="Shin-i T."/>
            <person name="Spagnuolo A."/>
            <person name="Stainier D."/>
            <person name="Suzuki M.M."/>
            <person name="Tassy O."/>
            <person name="Takatori N."/>
            <person name="Tokuoka M."/>
            <person name="Yagi K."/>
            <person name="Yoshizaki F."/>
            <person name="Wada S."/>
            <person name="Zhang C."/>
            <person name="Hyatt P.D."/>
            <person name="Larimer F."/>
            <person name="Detter C."/>
            <person name="Doggett N."/>
            <person name="Glavina T."/>
            <person name="Hawkins T."/>
            <person name="Richardson P."/>
            <person name="Lucas S."/>
            <person name="Kohara Y."/>
            <person name="Levine M."/>
            <person name="Satoh N."/>
            <person name="Rokhsar D.S."/>
        </authorList>
    </citation>
    <scope>NUCLEOTIDE SEQUENCE [LARGE SCALE GENOMIC DNA]</scope>
</reference>
<reference evidence="2" key="2">
    <citation type="journal article" date="2008" name="Genome Biol.">
        <title>Improved genome assembly and evidence-based global gene model set for the chordate Ciona intestinalis: new insight into intron and operon populations.</title>
        <authorList>
            <person name="Satou Y."/>
            <person name="Mineta K."/>
            <person name="Ogasawara M."/>
            <person name="Sasakura Y."/>
            <person name="Shoguchi E."/>
            <person name="Ueno K."/>
            <person name="Yamada L."/>
            <person name="Matsumoto J."/>
            <person name="Wasserscheid J."/>
            <person name="Dewar K."/>
            <person name="Wiley G.B."/>
            <person name="Macmil S.L."/>
            <person name="Roe B.A."/>
            <person name="Zeller R.W."/>
            <person name="Hastings K.E."/>
            <person name="Lemaire P."/>
            <person name="Lindquist E."/>
            <person name="Endo T."/>
            <person name="Hotta K."/>
            <person name="Inaba K."/>
        </authorList>
    </citation>
    <scope>NUCLEOTIDE SEQUENCE [LARGE SCALE GENOMIC DNA]</scope>
    <source>
        <strain evidence="2">wild type</strain>
    </source>
</reference>
<protein>
    <submittedName>
        <fullName evidence="2">Uncharacterized protein</fullName>
    </submittedName>
</protein>
<dbReference type="AlphaFoldDB" id="F6QX09"/>
<feature type="region of interest" description="Disordered" evidence="1">
    <location>
        <begin position="148"/>
        <end position="189"/>
    </location>
</feature>
<evidence type="ECO:0000313" key="2">
    <source>
        <dbReference type="Ensembl" id="ENSCINP00000001209.3"/>
    </source>
</evidence>
<evidence type="ECO:0000256" key="1">
    <source>
        <dbReference type="SAM" id="MobiDB-lite"/>
    </source>
</evidence>